<keyword evidence="5" id="KW-0964">Secreted</keyword>
<dbReference type="GO" id="GO:0009424">
    <property type="term" value="C:bacterial-type flagellum hook"/>
    <property type="evidence" value="ECO:0007669"/>
    <property type="project" value="InterPro"/>
</dbReference>
<feature type="domain" description="Flagellar basal-body/hook protein C-terminal" evidence="7">
    <location>
        <begin position="447"/>
        <end position="485"/>
    </location>
</feature>
<dbReference type="NCBIfam" id="TIGR02492">
    <property type="entry name" value="flgK_ends"/>
    <property type="match status" value="1"/>
</dbReference>
<evidence type="ECO:0000256" key="4">
    <source>
        <dbReference type="ARBA" id="ARBA00016244"/>
    </source>
</evidence>
<dbReference type="EMBL" id="CP042261">
    <property type="protein sequence ID" value="QDY70066.1"/>
    <property type="molecule type" value="Genomic_DNA"/>
</dbReference>
<dbReference type="RefSeq" id="WP_146365441.1">
    <property type="nucleotide sequence ID" value="NZ_CP042261.1"/>
</dbReference>
<sequence length="485" mass="50438">MSLNSAMIQALSGLQAMSRSAGVVSNNLANALTEGYGRQEVELTARSTGGQGSGVTVSSIQRLVDQVVINDRRLADGAVADSSVRSAFLETISAVLGEPGSGSSLTDLMGALGASLIEAAARPESDAALGHVVTAFSDVVAVLNDASDQVERQRTDADRSIAKGVETLNLSLQMVDDLNSQIARLQAGGNDANALIDQRQVLIDRISEIVPVKQVERDTGAIALMTQNGAILLDAEPAEIGFSQSSLVTAHMTYEGGTLSGLTIKGTAIDLTRDNHALSGGALGGHLSVRDELGVAVQSELDAFARDLVERLSDPAVDATLPTGAPGLLTDGGGVFDPLDEAGLAGRLSLNPFVDPLAGGEVWRIRAGLGAATPGDSGQSALLDRLSSALDTQVAPGSGSYSHQPMTASQHATELLSSVGMQTQRVEADLAHRQARLDVLSDQELATGVDSDVEMQRLLVIERAYAANARVIETVEQMFDSLLRI</sequence>
<dbReference type="OrthoDB" id="7181295at2"/>
<keyword evidence="6" id="KW-0975">Bacterial flagellum</keyword>
<dbReference type="PANTHER" id="PTHR30033:SF1">
    <property type="entry name" value="FLAGELLAR HOOK-ASSOCIATED PROTEIN 1"/>
    <property type="match status" value="1"/>
</dbReference>
<name>A0A5B8IA60_9RHOB</name>
<dbReference type="PANTHER" id="PTHR30033">
    <property type="entry name" value="FLAGELLAR HOOK-ASSOCIATED PROTEIN 1"/>
    <property type="match status" value="1"/>
</dbReference>
<evidence type="ECO:0000259" key="8">
    <source>
        <dbReference type="Pfam" id="PF22638"/>
    </source>
</evidence>
<comment type="subcellular location">
    <subcellularLocation>
        <location evidence="1">Bacterial flagellum</location>
    </subcellularLocation>
    <subcellularLocation>
        <location evidence="2">Secreted</location>
    </subcellularLocation>
</comment>
<accession>A0A5B8IA60</accession>
<protein>
    <recommendedName>
        <fullName evidence="4">Flagellar hook-associated protein 1</fullName>
    </recommendedName>
</protein>
<dbReference type="InterPro" id="IPR002371">
    <property type="entry name" value="FlgK"/>
</dbReference>
<dbReference type="InterPro" id="IPR010930">
    <property type="entry name" value="Flg_bb/hook_C_dom"/>
</dbReference>
<dbReference type="SUPFAM" id="SSF64518">
    <property type="entry name" value="Phase 1 flagellin"/>
    <property type="match status" value="1"/>
</dbReference>
<dbReference type="InterPro" id="IPR053927">
    <property type="entry name" value="FlgK_helical"/>
</dbReference>
<dbReference type="GO" id="GO:0005576">
    <property type="term" value="C:extracellular region"/>
    <property type="evidence" value="ECO:0007669"/>
    <property type="project" value="UniProtKB-SubCell"/>
</dbReference>
<evidence type="ECO:0000256" key="6">
    <source>
        <dbReference type="ARBA" id="ARBA00023143"/>
    </source>
</evidence>
<evidence type="ECO:0000259" key="7">
    <source>
        <dbReference type="Pfam" id="PF06429"/>
    </source>
</evidence>
<dbReference type="Pfam" id="PF06429">
    <property type="entry name" value="Flg_bbr_C"/>
    <property type="match status" value="1"/>
</dbReference>
<dbReference type="KEGG" id="lit:FPZ52_10850"/>
<keyword evidence="9" id="KW-0966">Cell projection</keyword>
<evidence type="ECO:0000256" key="1">
    <source>
        <dbReference type="ARBA" id="ARBA00004365"/>
    </source>
</evidence>
<evidence type="ECO:0000313" key="9">
    <source>
        <dbReference type="EMBL" id="QDY70066.1"/>
    </source>
</evidence>
<dbReference type="AlphaFoldDB" id="A0A5B8IA60"/>
<dbReference type="GO" id="GO:0044780">
    <property type="term" value="P:bacterial-type flagellum assembly"/>
    <property type="evidence" value="ECO:0007669"/>
    <property type="project" value="InterPro"/>
</dbReference>
<dbReference type="Proteomes" id="UP000318483">
    <property type="component" value="Chromosome"/>
</dbReference>
<comment type="similarity">
    <text evidence="3">Belongs to the flagella basal body rod proteins family.</text>
</comment>
<reference evidence="9 10" key="1">
    <citation type="submission" date="2019-07" db="EMBL/GenBank/DDBJ databases">
        <title>Litoreibacter alkalisoli sp. nov., isolated from saline-alkaline soil.</title>
        <authorList>
            <person name="Wang S."/>
            <person name="Xu L."/>
            <person name="Xing Y.-T."/>
            <person name="Sun J.-Q."/>
        </authorList>
    </citation>
    <scope>NUCLEOTIDE SEQUENCE [LARGE SCALE GENOMIC DNA]</scope>
    <source>
        <strain evidence="9 10">LN3S51</strain>
    </source>
</reference>
<evidence type="ECO:0000256" key="5">
    <source>
        <dbReference type="ARBA" id="ARBA00022525"/>
    </source>
</evidence>
<feature type="domain" description="Flagellar hook-associated protein FlgK helical" evidence="8">
    <location>
        <begin position="90"/>
        <end position="311"/>
    </location>
</feature>
<evidence type="ECO:0000256" key="2">
    <source>
        <dbReference type="ARBA" id="ARBA00004613"/>
    </source>
</evidence>
<organism evidence="9 10">
    <name type="scientific">Qingshengfaniella alkalisoli</name>
    <dbReference type="NCBI Taxonomy" id="2599296"/>
    <lineage>
        <taxon>Bacteria</taxon>
        <taxon>Pseudomonadati</taxon>
        <taxon>Pseudomonadota</taxon>
        <taxon>Alphaproteobacteria</taxon>
        <taxon>Rhodobacterales</taxon>
        <taxon>Paracoccaceae</taxon>
        <taxon>Qingshengfaniella</taxon>
    </lineage>
</organism>
<keyword evidence="9" id="KW-0282">Flagellum</keyword>
<evidence type="ECO:0000256" key="3">
    <source>
        <dbReference type="ARBA" id="ARBA00009677"/>
    </source>
</evidence>
<dbReference type="Pfam" id="PF22638">
    <property type="entry name" value="FlgK_D1"/>
    <property type="match status" value="1"/>
</dbReference>
<gene>
    <name evidence="9" type="primary">flgK</name>
    <name evidence="9" type="ORF">FPZ52_10850</name>
</gene>
<keyword evidence="9" id="KW-0969">Cilium</keyword>
<evidence type="ECO:0000313" key="10">
    <source>
        <dbReference type="Proteomes" id="UP000318483"/>
    </source>
</evidence>
<proteinExistence type="inferred from homology"/>
<keyword evidence="10" id="KW-1185">Reference proteome</keyword>
<dbReference type="GO" id="GO:0005198">
    <property type="term" value="F:structural molecule activity"/>
    <property type="evidence" value="ECO:0007669"/>
    <property type="project" value="InterPro"/>
</dbReference>